<dbReference type="GO" id="GO:0007411">
    <property type="term" value="P:axon guidance"/>
    <property type="evidence" value="ECO:0007669"/>
    <property type="project" value="TreeGrafter"/>
</dbReference>
<proteinExistence type="predicted"/>
<keyword evidence="3" id="KW-0732">Signal</keyword>
<dbReference type="Pfam" id="PF07679">
    <property type="entry name" value="I-set"/>
    <property type="match status" value="3"/>
</dbReference>
<dbReference type="PROSITE" id="PS50835">
    <property type="entry name" value="IG_LIKE"/>
    <property type="match status" value="6"/>
</dbReference>
<dbReference type="FunFam" id="2.60.40.10:FF:000333">
    <property type="entry name" value="Down syndrome cell adhesion molecule"/>
    <property type="match status" value="1"/>
</dbReference>
<dbReference type="Proteomes" id="UP000827092">
    <property type="component" value="Unassembled WGS sequence"/>
</dbReference>
<feature type="domain" description="Ig-like" evidence="4">
    <location>
        <begin position="23"/>
        <end position="112"/>
    </location>
</feature>
<protein>
    <recommendedName>
        <fullName evidence="4">Ig-like domain-containing protein</fullName>
    </recommendedName>
</protein>
<evidence type="ECO:0000256" key="3">
    <source>
        <dbReference type="SAM" id="SignalP"/>
    </source>
</evidence>
<feature type="domain" description="Ig-like" evidence="4">
    <location>
        <begin position="515"/>
        <end position="595"/>
    </location>
</feature>
<dbReference type="GO" id="GO:0005886">
    <property type="term" value="C:plasma membrane"/>
    <property type="evidence" value="ECO:0007669"/>
    <property type="project" value="TreeGrafter"/>
</dbReference>
<dbReference type="SMART" id="SM00409">
    <property type="entry name" value="IG"/>
    <property type="match status" value="6"/>
</dbReference>
<dbReference type="InterPro" id="IPR007110">
    <property type="entry name" value="Ig-like_dom"/>
</dbReference>
<feature type="domain" description="Ig-like" evidence="4">
    <location>
        <begin position="230"/>
        <end position="304"/>
    </location>
</feature>
<dbReference type="PANTHER" id="PTHR10075:SF14">
    <property type="entry name" value="CELL ADHESION MOLECULE DSCAM2-RELATED"/>
    <property type="match status" value="1"/>
</dbReference>
<keyword evidence="1" id="KW-1015">Disulfide bond</keyword>
<evidence type="ECO:0000256" key="2">
    <source>
        <dbReference type="ARBA" id="ARBA00023319"/>
    </source>
</evidence>
<evidence type="ECO:0000256" key="1">
    <source>
        <dbReference type="ARBA" id="ARBA00023157"/>
    </source>
</evidence>
<keyword evidence="6" id="KW-1185">Reference proteome</keyword>
<sequence length="621" mass="67898">MKFILFVYMSSYLMGAIAYESAPKIQPFTFPTTVVIGQKASVACTAISGDPPLDFRWLKNGKEISSGGSITIRNVVDVSVLVIDSVDATFTANYTCQLRTSGGLDSYTAPLDVKEPSKWLNNIQDQDLKSGDNKTVECKADGIPPPKITWTKKIDPEEGTTNFLNNQLQVSGSSKLLLHNAKPEDSGYYSCTADNSVGSAISKVIYINILGESTLNIQPFNFPPGSSIIGKRVLAMCAPSASEKMEFKWLRNGKELSKSSNMDIRTFSDFSNLVIDPLTEEDSGNYTCVVTARGRTASYTTTLQVLVPPQWKSMPRDVDALSGNPVLLECLGSGTPKPSTNWFRAQNENLDFLPLVESNEIKILTNGSLLLNPIDKEDEGLYKCNVSNGIGTRLVKTAVVRVIVVEVATLFLPVVINGESSLQITPFSFNAKPVIGKRVIATCAPSAGGKLDFKWLRNGQELLKSLNIDIRSYSDLSNLVIDPLTEEDTGNYTCVISAKGMTASYTTTLQVLVPPVWKQMPRDIDARSGDSLMLPCVGSGMPRPSSSWYRTQSENSEFVPFLNSDDVKLSLNGSLVFNAVRKEDEGLYKCNVSNGIGPQLLKTIVVRVIGEFKNLFCKKKI</sequence>
<dbReference type="GO" id="GO:0098632">
    <property type="term" value="F:cell-cell adhesion mediator activity"/>
    <property type="evidence" value="ECO:0007669"/>
    <property type="project" value="TreeGrafter"/>
</dbReference>
<dbReference type="InterPro" id="IPR036179">
    <property type="entry name" value="Ig-like_dom_sf"/>
</dbReference>
<evidence type="ECO:0000313" key="5">
    <source>
        <dbReference type="EMBL" id="KAG8174640.1"/>
    </source>
</evidence>
<dbReference type="FunFam" id="2.60.40.10:FF:000032">
    <property type="entry name" value="palladin isoform X1"/>
    <property type="match status" value="1"/>
</dbReference>
<feature type="domain" description="Ig-like" evidence="4">
    <location>
        <begin position="413"/>
        <end position="508"/>
    </location>
</feature>
<dbReference type="SMART" id="SM00408">
    <property type="entry name" value="IGc2"/>
    <property type="match status" value="6"/>
</dbReference>
<evidence type="ECO:0000313" key="6">
    <source>
        <dbReference type="Proteomes" id="UP000827092"/>
    </source>
</evidence>
<dbReference type="FunFam" id="2.60.40.10:FF:000104">
    <property type="entry name" value="Down syndrome cell adhesion molecule b"/>
    <property type="match status" value="1"/>
</dbReference>
<organism evidence="5 6">
    <name type="scientific">Oedothorax gibbosus</name>
    <dbReference type="NCBI Taxonomy" id="931172"/>
    <lineage>
        <taxon>Eukaryota</taxon>
        <taxon>Metazoa</taxon>
        <taxon>Ecdysozoa</taxon>
        <taxon>Arthropoda</taxon>
        <taxon>Chelicerata</taxon>
        <taxon>Arachnida</taxon>
        <taxon>Araneae</taxon>
        <taxon>Araneomorphae</taxon>
        <taxon>Entelegynae</taxon>
        <taxon>Araneoidea</taxon>
        <taxon>Linyphiidae</taxon>
        <taxon>Erigoninae</taxon>
        <taxon>Oedothorax</taxon>
    </lineage>
</organism>
<comment type="caution">
    <text evidence="5">The sequence shown here is derived from an EMBL/GenBank/DDBJ whole genome shotgun (WGS) entry which is preliminary data.</text>
</comment>
<dbReference type="GO" id="GO:0030424">
    <property type="term" value="C:axon"/>
    <property type="evidence" value="ECO:0007669"/>
    <property type="project" value="TreeGrafter"/>
</dbReference>
<feature type="chain" id="PRO_5043775800" description="Ig-like domain-containing protein" evidence="3">
    <location>
        <begin position="19"/>
        <end position="621"/>
    </location>
</feature>
<name>A0AAV6TRX2_9ARAC</name>
<feature type="domain" description="Ig-like" evidence="4">
    <location>
        <begin position="116"/>
        <end position="202"/>
    </location>
</feature>
<dbReference type="Pfam" id="PF13927">
    <property type="entry name" value="Ig_3"/>
    <property type="match status" value="3"/>
</dbReference>
<dbReference type="AlphaFoldDB" id="A0AAV6TRX2"/>
<dbReference type="EMBL" id="JAFNEN010001171">
    <property type="protein sequence ID" value="KAG8174640.1"/>
    <property type="molecule type" value="Genomic_DNA"/>
</dbReference>
<keyword evidence="2" id="KW-0393">Immunoglobulin domain</keyword>
<dbReference type="InterPro" id="IPR003599">
    <property type="entry name" value="Ig_sub"/>
</dbReference>
<dbReference type="SUPFAM" id="SSF48726">
    <property type="entry name" value="Immunoglobulin"/>
    <property type="match status" value="6"/>
</dbReference>
<dbReference type="InterPro" id="IPR013098">
    <property type="entry name" value="Ig_I-set"/>
</dbReference>
<reference evidence="5 6" key="1">
    <citation type="journal article" date="2022" name="Nat. Ecol. Evol.">
        <title>A masculinizing supergene underlies an exaggerated male reproductive morph in a spider.</title>
        <authorList>
            <person name="Hendrickx F."/>
            <person name="De Corte Z."/>
            <person name="Sonet G."/>
            <person name="Van Belleghem S.M."/>
            <person name="Kostlbacher S."/>
            <person name="Vangestel C."/>
        </authorList>
    </citation>
    <scope>NUCLEOTIDE SEQUENCE [LARGE SCALE GENOMIC DNA]</scope>
    <source>
        <strain evidence="5">W744_W776</strain>
    </source>
</reference>
<dbReference type="Gene3D" id="2.60.40.10">
    <property type="entry name" value="Immunoglobulins"/>
    <property type="match status" value="6"/>
</dbReference>
<dbReference type="PRINTS" id="PR01832">
    <property type="entry name" value="VEGFRECEPTOR"/>
</dbReference>
<dbReference type="InterPro" id="IPR003598">
    <property type="entry name" value="Ig_sub2"/>
</dbReference>
<accession>A0AAV6TRX2</accession>
<gene>
    <name evidence="5" type="ORF">JTE90_019622</name>
</gene>
<dbReference type="GO" id="GO:0007156">
    <property type="term" value="P:homophilic cell adhesion via plasma membrane adhesion molecules"/>
    <property type="evidence" value="ECO:0007669"/>
    <property type="project" value="TreeGrafter"/>
</dbReference>
<dbReference type="InterPro" id="IPR013783">
    <property type="entry name" value="Ig-like_fold"/>
</dbReference>
<dbReference type="GO" id="GO:0070593">
    <property type="term" value="P:dendrite self-avoidance"/>
    <property type="evidence" value="ECO:0007669"/>
    <property type="project" value="TreeGrafter"/>
</dbReference>
<dbReference type="PANTHER" id="PTHR10075">
    <property type="entry name" value="BASIGIN RELATED"/>
    <property type="match status" value="1"/>
</dbReference>
<feature type="domain" description="Ig-like" evidence="4">
    <location>
        <begin position="309"/>
        <end position="400"/>
    </location>
</feature>
<evidence type="ECO:0000259" key="4">
    <source>
        <dbReference type="PROSITE" id="PS50835"/>
    </source>
</evidence>
<feature type="signal peptide" evidence="3">
    <location>
        <begin position="1"/>
        <end position="18"/>
    </location>
</feature>